<keyword evidence="5" id="KW-1185">Reference proteome</keyword>
<sequence>MAILFHPWMKTVFFTVFLSLSPVISAVNHHDHDPDLFHYKTRPDLKPPKWDIIVHDESRLTTGYWFVGIKPSLDKTIGTDQPWFGPHIYDQQGELVWSGSRQLDTSNVMDFRLSKIKGKDHLTVLDRDRREGLIINDNYELVDSFPVDWDHRDNVNGHELNFVGDGSKVLVVRNNKEESTPGEGESIGHSGPCRANYNGMRELDGNALWMPIFDWTALGHITLNESTEKGGNIDHKCENDWDFIHTNSLDKTDDGDYILSGRHTSTIYKISHVDGHIVWRMGGKFSDFDMGGIEFSRQHNIRYQGENHTHMLVSFLDNAKGQDANPPSHDFSRGLLLALNKHEMTVTMEHHYDHPYRDHENWHYANRRGSLQILPNRNVLMGWSEQALQTEHTEDGEILMEAVFIADWVGAYRNYKFDFVGKPLTRPDVYAVSYNEDEFGDKIPTTDVAVSWNGDTEVRTWKLYARVENDRDEHLMETLPRSGFETSFHHDGLWRTVRFEGLDSKNKTIVDSGEIRVEQHPSPPPFDAYKDPAEGISANRYKEDGRFLGNPHVTFALLFILGGVLSAFAVLLGWLGFLPLRWLTERTRGLREVVRYKKVARDEFEEEEEGMGLPLANGNGKLRLQSPQSPHEPP</sequence>
<dbReference type="Proteomes" id="UP001337655">
    <property type="component" value="Unassembled WGS sequence"/>
</dbReference>
<dbReference type="GeneID" id="89922492"/>
<accession>A0AAV9PP67</accession>
<keyword evidence="3" id="KW-0732">Signal</keyword>
<dbReference type="PANTHER" id="PTHR35340">
    <property type="entry name" value="PQQ ENZYME REPEAT PROTEIN-RELATED"/>
    <property type="match status" value="1"/>
</dbReference>
<evidence type="ECO:0000313" key="4">
    <source>
        <dbReference type="EMBL" id="KAK5174064.1"/>
    </source>
</evidence>
<evidence type="ECO:0000313" key="5">
    <source>
        <dbReference type="Proteomes" id="UP001337655"/>
    </source>
</evidence>
<feature type="compositionally biased region" description="Polar residues" evidence="1">
    <location>
        <begin position="625"/>
        <end position="634"/>
    </location>
</feature>
<keyword evidence="2" id="KW-1133">Transmembrane helix</keyword>
<proteinExistence type="predicted"/>
<organism evidence="4 5">
    <name type="scientific">Saxophila tyrrhenica</name>
    <dbReference type="NCBI Taxonomy" id="1690608"/>
    <lineage>
        <taxon>Eukaryota</taxon>
        <taxon>Fungi</taxon>
        <taxon>Dikarya</taxon>
        <taxon>Ascomycota</taxon>
        <taxon>Pezizomycotina</taxon>
        <taxon>Dothideomycetes</taxon>
        <taxon>Dothideomycetidae</taxon>
        <taxon>Mycosphaerellales</taxon>
        <taxon>Extremaceae</taxon>
        <taxon>Saxophila</taxon>
    </lineage>
</organism>
<dbReference type="RefSeq" id="XP_064662733.1">
    <property type="nucleotide sequence ID" value="XM_064798406.1"/>
</dbReference>
<dbReference type="Pfam" id="PF14269">
    <property type="entry name" value="Arylsulfotran_2"/>
    <property type="match status" value="1"/>
</dbReference>
<keyword evidence="2" id="KW-0472">Membrane</keyword>
<feature type="region of interest" description="Disordered" evidence="1">
    <location>
        <begin position="605"/>
        <end position="634"/>
    </location>
</feature>
<reference evidence="4 5" key="1">
    <citation type="submission" date="2023-08" db="EMBL/GenBank/DDBJ databases">
        <title>Black Yeasts Isolated from many extreme environments.</title>
        <authorList>
            <person name="Coleine C."/>
            <person name="Stajich J.E."/>
            <person name="Selbmann L."/>
        </authorList>
    </citation>
    <scope>NUCLEOTIDE SEQUENCE [LARGE SCALE GENOMIC DNA]</scope>
    <source>
        <strain evidence="4 5">CCFEE 5935</strain>
    </source>
</reference>
<dbReference type="AlphaFoldDB" id="A0AAV9PP67"/>
<evidence type="ECO:0000256" key="3">
    <source>
        <dbReference type="SAM" id="SignalP"/>
    </source>
</evidence>
<dbReference type="EMBL" id="JAVRRT010000002">
    <property type="protein sequence ID" value="KAK5174064.1"/>
    <property type="molecule type" value="Genomic_DNA"/>
</dbReference>
<dbReference type="PANTHER" id="PTHR35340:SF8">
    <property type="entry name" value="ASST-DOMAIN-CONTAINING PROTEIN"/>
    <property type="match status" value="1"/>
</dbReference>
<feature type="chain" id="PRO_5043642502" description="ASST-domain-containing protein" evidence="3">
    <location>
        <begin position="27"/>
        <end position="634"/>
    </location>
</feature>
<evidence type="ECO:0008006" key="6">
    <source>
        <dbReference type="Google" id="ProtNLM"/>
    </source>
</evidence>
<feature type="signal peptide" evidence="3">
    <location>
        <begin position="1"/>
        <end position="26"/>
    </location>
</feature>
<feature type="transmembrane region" description="Helical" evidence="2">
    <location>
        <begin position="555"/>
        <end position="578"/>
    </location>
</feature>
<dbReference type="InterPro" id="IPR053143">
    <property type="entry name" value="Arylsulfate_ST"/>
</dbReference>
<dbReference type="InterPro" id="IPR039535">
    <property type="entry name" value="ASST-like"/>
</dbReference>
<protein>
    <recommendedName>
        <fullName evidence="6">ASST-domain-containing protein</fullName>
    </recommendedName>
</protein>
<comment type="caution">
    <text evidence="4">The sequence shown here is derived from an EMBL/GenBank/DDBJ whole genome shotgun (WGS) entry which is preliminary data.</text>
</comment>
<evidence type="ECO:0000256" key="1">
    <source>
        <dbReference type="SAM" id="MobiDB-lite"/>
    </source>
</evidence>
<keyword evidence="2" id="KW-0812">Transmembrane</keyword>
<name>A0AAV9PP67_9PEZI</name>
<evidence type="ECO:0000256" key="2">
    <source>
        <dbReference type="SAM" id="Phobius"/>
    </source>
</evidence>
<gene>
    <name evidence="4" type="ORF">LTR77_001144</name>
</gene>